<keyword evidence="1" id="KW-1133">Transmembrane helix</keyword>
<protein>
    <submittedName>
        <fullName evidence="2">Uncharacterized protein</fullName>
    </submittedName>
</protein>
<proteinExistence type="predicted"/>
<dbReference type="AlphaFoldDB" id="A0A1F5SZY9"/>
<sequence length="181" mass="20107">MKRSLQLIIVIFIIFSGIRLKAESPPVQDNTTIVSYATLTSDKETLLVAISVSSENNCHINSVTTAEFQKNLDTITSDFTVEQLTGSDMFQEKFRQTIQSSILGLKSCQFNQCSLQQLTFSDKSYINFFGPGLTRVEISEKNTTNPGVQTLLNILIVLGLILLGAILGHLISKKKYKIDNI</sequence>
<gene>
    <name evidence="2" type="ORF">A2478_02850</name>
</gene>
<evidence type="ECO:0000313" key="3">
    <source>
        <dbReference type="Proteomes" id="UP000179001"/>
    </source>
</evidence>
<dbReference type="STRING" id="1798002.A2478_02850"/>
<comment type="caution">
    <text evidence="2">The sequence shown here is derived from an EMBL/GenBank/DDBJ whole genome shotgun (WGS) entry which is preliminary data.</text>
</comment>
<evidence type="ECO:0000313" key="2">
    <source>
        <dbReference type="EMBL" id="OGF32239.1"/>
    </source>
</evidence>
<organism evidence="2 3">
    <name type="scientific">Candidatus Falkowbacteria bacterium RIFOXYC2_FULL_36_12</name>
    <dbReference type="NCBI Taxonomy" id="1798002"/>
    <lineage>
        <taxon>Bacteria</taxon>
        <taxon>Candidatus Falkowiibacteriota</taxon>
    </lineage>
</organism>
<dbReference type="EMBL" id="MFGJ01000006">
    <property type="protein sequence ID" value="OGF32239.1"/>
    <property type="molecule type" value="Genomic_DNA"/>
</dbReference>
<name>A0A1F5SZY9_9BACT</name>
<dbReference type="Proteomes" id="UP000179001">
    <property type="component" value="Unassembled WGS sequence"/>
</dbReference>
<keyword evidence="1" id="KW-0472">Membrane</keyword>
<reference evidence="2 3" key="1">
    <citation type="journal article" date="2016" name="Nat. Commun.">
        <title>Thousands of microbial genomes shed light on interconnected biogeochemical processes in an aquifer system.</title>
        <authorList>
            <person name="Anantharaman K."/>
            <person name="Brown C.T."/>
            <person name="Hug L.A."/>
            <person name="Sharon I."/>
            <person name="Castelle C.J."/>
            <person name="Probst A.J."/>
            <person name="Thomas B.C."/>
            <person name="Singh A."/>
            <person name="Wilkins M.J."/>
            <person name="Karaoz U."/>
            <person name="Brodie E.L."/>
            <person name="Williams K.H."/>
            <person name="Hubbard S.S."/>
            <person name="Banfield J.F."/>
        </authorList>
    </citation>
    <scope>NUCLEOTIDE SEQUENCE [LARGE SCALE GENOMIC DNA]</scope>
</reference>
<evidence type="ECO:0000256" key="1">
    <source>
        <dbReference type="SAM" id="Phobius"/>
    </source>
</evidence>
<keyword evidence="1" id="KW-0812">Transmembrane</keyword>
<accession>A0A1F5SZY9</accession>
<feature type="transmembrane region" description="Helical" evidence="1">
    <location>
        <begin position="151"/>
        <end position="171"/>
    </location>
</feature>